<sequence length="469" mass="53541">MIKRNCAKCGHSVPKNASFCPSCGSDLTVEGSIIETTLKQRLSQKRPAFLSKEKMPAWKKRMIALLITVVVLIIAAHSTIRAALSPERQVTKLIHAYTNINTEKFYDMLVMPKKVTYDEKIYMKFLFNVDREMDGKFAEKLEKIAQEVVDTGEKKIFSVPATDFNDAMAVFEVRPAKKWGFYNTVKFAPITYDTAIVTDMQGVKLDLLDKEYIFRGHDIELGKFLPGDYPYTVFVTNKWISRDYPQTLRVPNSVKGAKLDFMSWNQVARLKTNVPDSMLFINDEPTEKTVAEVKELGPIVKNTVRVYAEYNNDKGQKVRTATKYLKPGEVVDLSFPTVGKDNTTKSSGKISRSSAESFVKRYRRVYERALNTNTIKPIETYLVEGSAYAEKMNAYFVVPRPIEQFKYNFIGITNQNTVIEADKAFVTTVEEYYYTGADDQSVLNTVTKTYELHLDVTNNYVVYNVVESR</sequence>
<keyword evidence="1" id="KW-0812">Transmembrane</keyword>
<evidence type="ECO:0000313" key="5">
    <source>
        <dbReference type="EMBL" id="CEA01016.1"/>
    </source>
</evidence>
<dbReference type="EMBL" id="LN483074">
    <property type="protein sequence ID" value="CEA01016.1"/>
    <property type="molecule type" value="Genomic_DNA"/>
</dbReference>
<name>A0A078M8L3_9BACL</name>
<dbReference type="InterPro" id="IPR054528">
    <property type="entry name" value="TcaA_5th"/>
</dbReference>
<organism evidence="5">
    <name type="scientific">Metalysinibacillus saudimassiliensis</name>
    <dbReference type="NCBI Taxonomy" id="1461583"/>
    <lineage>
        <taxon>Bacteria</taxon>
        <taxon>Bacillati</taxon>
        <taxon>Bacillota</taxon>
        <taxon>Bacilli</taxon>
        <taxon>Bacillales</taxon>
        <taxon>Caryophanaceae</taxon>
        <taxon>Metalysinibacillus</taxon>
    </lineage>
</organism>
<dbReference type="InterPro" id="IPR054530">
    <property type="entry name" value="TcaA_4th"/>
</dbReference>
<dbReference type="Pfam" id="PF22819">
    <property type="entry name" value="TcaA_5th"/>
    <property type="match status" value="1"/>
</dbReference>
<dbReference type="Pfam" id="PF22820">
    <property type="entry name" value="TcaA_3rd_4th"/>
    <property type="match status" value="1"/>
</dbReference>
<feature type="domain" description="Zinc-ribbon" evidence="2">
    <location>
        <begin position="6"/>
        <end position="27"/>
    </location>
</feature>
<feature type="transmembrane region" description="Helical" evidence="1">
    <location>
        <begin position="62"/>
        <end position="84"/>
    </location>
</feature>
<dbReference type="PANTHER" id="PTHR40038:SF1">
    <property type="entry name" value="MEMBRANE-ASSOCIATED PROTEIN TCAA"/>
    <property type="match status" value="1"/>
</dbReference>
<protein>
    <submittedName>
        <fullName evidence="5">Uncharacterized protein</fullName>
    </submittedName>
</protein>
<proteinExistence type="predicted"/>
<dbReference type="InterPro" id="IPR026870">
    <property type="entry name" value="Zinc_ribbon_dom"/>
</dbReference>
<reference evidence="5" key="1">
    <citation type="submission" date="2014-07" db="EMBL/GenBank/DDBJ databases">
        <authorList>
            <person name="Urmite Genomes Urmite Genomes"/>
        </authorList>
    </citation>
    <scope>NUCLEOTIDE SEQUENCE</scope>
    <source>
        <strain evidence="5">13S34_air</strain>
    </source>
</reference>
<keyword evidence="1" id="KW-1133">Transmembrane helix</keyword>
<accession>A0A078M8L3</accession>
<keyword evidence="1" id="KW-0472">Membrane</keyword>
<evidence type="ECO:0000259" key="3">
    <source>
        <dbReference type="Pfam" id="PF22819"/>
    </source>
</evidence>
<evidence type="ECO:0000259" key="4">
    <source>
        <dbReference type="Pfam" id="PF22820"/>
    </source>
</evidence>
<evidence type="ECO:0000256" key="1">
    <source>
        <dbReference type="SAM" id="Phobius"/>
    </source>
</evidence>
<dbReference type="HOGENOM" id="CLU_582408_0_0_9"/>
<dbReference type="PANTHER" id="PTHR40038">
    <property type="entry name" value="MEMBRANE-ASSOCIATED PROTEIN TCAA"/>
    <property type="match status" value="1"/>
</dbReference>
<dbReference type="PATRIC" id="fig|1461583.4.peg.721"/>
<dbReference type="Pfam" id="PF13240">
    <property type="entry name" value="Zn_Ribbon_1"/>
    <property type="match status" value="1"/>
</dbReference>
<feature type="domain" description="TcaA 4th" evidence="4">
    <location>
        <begin position="269"/>
        <end position="334"/>
    </location>
</feature>
<feature type="domain" description="TcaA protein NTF2-like" evidence="3">
    <location>
        <begin position="352"/>
        <end position="464"/>
    </location>
</feature>
<evidence type="ECO:0000259" key="2">
    <source>
        <dbReference type="Pfam" id="PF13240"/>
    </source>
</evidence>
<dbReference type="AlphaFoldDB" id="A0A078M8L3"/>
<gene>
    <name evidence="5" type="ORF">BN1050_00754</name>
</gene>